<dbReference type="PANTHER" id="PTHR18964:SF146">
    <property type="entry name" value="POLYPHOSPHATE GLUCOKINASE"/>
    <property type="match status" value="1"/>
</dbReference>
<sequence>MPGIPTTPMARALGTLRGMTKHTHATAIGIDIGGTGIKGATVDLEEGVFQSDRIKIATPAGGKPDDIVAVVADIVSQLPSSDDESIALGVAFPAIVKRGRTLSAANVSDEWIGLKAEKKFEKALGRDITFVNDADAAGFAEARFGAAADVDGLTLVTTLGTGIGTALLYDGVLVPNAELGHLEIDGRDIETVASYGAKERDDLSWEEWAALLTTFYKRLERLIAPDLFIVGGGVSKHHEEFLPLIEIDTPIIPAKHRNKAGILGAAAMADRGHAVPDKSTHGA</sequence>
<evidence type="ECO:0000313" key="3">
    <source>
        <dbReference type="Proteomes" id="UP000241203"/>
    </source>
</evidence>
<dbReference type="Proteomes" id="UP000241203">
    <property type="component" value="Unassembled WGS sequence"/>
</dbReference>
<protein>
    <submittedName>
        <fullName evidence="2">Polyphosphate glucokinase</fullName>
    </submittedName>
</protein>
<proteinExistence type="inferred from homology"/>
<dbReference type="NCBIfam" id="NF045942">
    <property type="entry name" value="PolPhglucPhase"/>
    <property type="match status" value="1"/>
</dbReference>
<dbReference type="AlphaFoldDB" id="A0A2P8GZL8"/>
<dbReference type="PANTHER" id="PTHR18964">
    <property type="entry name" value="ROK (REPRESSOR, ORF, KINASE) FAMILY"/>
    <property type="match status" value="1"/>
</dbReference>
<dbReference type="InterPro" id="IPR043129">
    <property type="entry name" value="ATPase_NBD"/>
</dbReference>
<dbReference type="CDD" id="cd24058">
    <property type="entry name" value="ASKHA_NBD_ROK_PPGK"/>
    <property type="match status" value="1"/>
</dbReference>
<reference evidence="2 3" key="1">
    <citation type="submission" date="2018-03" db="EMBL/GenBank/DDBJ databases">
        <title>Genomic Encyclopedia of Archaeal and Bacterial Type Strains, Phase II (KMG-II): from individual species to whole genera.</title>
        <authorList>
            <person name="Goeker M."/>
        </authorList>
    </citation>
    <scope>NUCLEOTIDE SEQUENCE [LARGE SCALE GENOMIC DNA]</scope>
    <source>
        <strain evidence="2 3">DSM 21548</strain>
    </source>
</reference>
<dbReference type="SUPFAM" id="SSF53067">
    <property type="entry name" value="Actin-like ATPase domain"/>
    <property type="match status" value="1"/>
</dbReference>
<accession>A0A2P8GZL8</accession>
<comment type="similarity">
    <text evidence="1">Belongs to the ROK (NagC/XylR) family.</text>
</comment>
<dbReference type="GO" id="GO:0016301">
    <property type="term" value="F:kinase activity"/>
    <property type="evidence" value="ECO:0007669"/>
    <property type="project" value="UniProtKB-KW"/>
</dbReference>
<keyword evidence="2" id="KW-0418">Kinase</keyword>
<name>A0A2P8GZL8_9MICO</name>
<dbReference type="Gene3D" id="3.30.420.40">
    <property type="match status" value="2"/>
</dbReference>
<keyword evidence="2" id="KW-0808">Transferase</keyword>
<gene>
    <name evidence="2" type="ORF">CLV49_3041</name>
</gene>
<dbReference type="Pfam" id="PF00480">
    <property type="entry name" value="ROK"/>
    <property type="match status" value="1"/>
</dbReference>
<evidence type="ECO:0000256" key="1">
    <source>
        <dbReference type="ARBA" id="ARBA00006479"/>
    </source>
</evidence>
<organism evidence="2 3">
    <name type="scientific">Labedella gwakjiensis</name>
    <dbReference type="NCBI Taxonomy" id="390269"/>
    <lineage>
        <taxon>Bacteria</taxon>
        <taxon>Bacillati</taxon>
        <taxon>Actinomycetota</taxon>
        <taxon>Actinomycetes</taxon>
        <taxon>Micrococcales</taxon>
        <taxon>Microbacteriaceae</taxon>
        <taxon>Labedella</taxon>
    </lineage>
</organism>
<evidence type="ECO:0000313" key="2">
    <source>
        <dbReference type="EMBL" id="PSL39405.1"/>
    </source>
</evidence>
<dbReference type="EMBL" id="PYAU01000001">
    <property type="protein sequence ID" value="PSL39405.1"/>
    <property type="molecule type" value="Genomic_DNA"/>
</dbReference>
<dbReference type="InterPro" id="IPR000600">
    <property type="entry name" value="ROK"/>
</dbReference>
<comment type="caution">
    <text evidence="2">The sequence shown here is derived from an EMBL/GenBank/DDBJ whole genome shotgun (WGS) entry which is preliminary data.</text>
</comment>